<evidence type="ECO:0000313" key="2">
    <source>
        <dbReference type="EMBL" id="RPE74635.1"/>
    </source>
</evidence>
<gene>
    <name evidence="2" type="ORF">EDC50_3164</name>
</gene>
<dbReference type="EMBL" id="RKQN01000008">
    <property type="protein sequence ID" value="RPE74635.1"/>
    <property type="molecule type" value="Genomic_DNA"/>
</dbReference>
<keyword evidence="1" id="KW-0812">Transmembrane</keyword>
<dbReference type="RefSeq" id="WP_123771477.1">
    <property type="nucleotide sequence ID" value="NZ_RKQN01000008.1"/>
</dbReference>
<sequence>MENILLNAAAVLAVALSALMLIGAAMMLGQLCWGVVRRLAQPEATAADREIARLLAETDPRHR</sequence>
<keyword evidence="1" id="KW-0472">Membrane</keyword>
<accession>A0A3N4V0H0</accession>
<protein>
    <submittedName>
        <fullName evidence="2">Uncharacterized protein</fullName>
    </submittedName>
</protein>
<evidence type="ECO:0000256" key="1">
    <source>
        <dbReference type="SAM" id="Phobius"/>
    </source>
</evidence>
<proteinExistence type="predicted"/>
<comment type="caution">
    <text evidence="2">The sequence shown here is derived from an EMBL/GenBank/DDBJ whole genome shotgun (WGS) entry which is preliminary data.</text>
</comment>
<reference evidence="2 3" key="1">
    <citation type="submission" date="2018-11" db="EMBL/GenBank/DDBJ databases">
        <title>Genomic Encyclopedia of Type Strains, Phase IV (KMG-IV): sequencing the most valuable type-strain genomes for metagenomic binning, comparative biology and taxonomic classification.</title>
        <authorList>
            <person name="Goeker M."/>
        </authorList>
    </citation>
    <scope>NUCLEOTIDE SEQUENCE [LARGE SCALE GENOMIC DNA]</scope>
    <source>
        <strain evidence="2 3">DSM 25623</strain>
    </source>
</reference>
<keyword evidence="1" id="KW-1133">Transmembrane helix</keyword>
<dbReference type="Proteomes" id="UP000269708">
    <property type="component" value="Unassembled WGS sequence"/>
</dbReference>
<feature type="transmembrane region" description="Helical" evidence="1">
    <location>
        <begin position="6"/>
        <end position="28"/>
    </location>
</feature>
<name>A0A3N4V0H0_9GAMM</name>
<organism evidence="2 3">
    <name type="scientific">Vulcaniibacterium tengchongense</name>
    <dbReference type="NCBI Taxonomy" id="1273429"/>
    <lineage>
        <taxon>Bacteria</taxon>
        <taxon>Pseudomonadati</taxon>
        <taxon>Pseudomonadota</taxon>
        <taxon>Gammaproteobacteria</taxon>
        <taxon>Lysobacterales</taxon>
        <taxon>Lysobacteraceae</taxon>
        <taxon>Vulcaniibacterium</taxon>
    </lineage>
</organism>
<evidence type="ECO:0000313" key="3">
    <source>
        <dbReference type="Proteomes" id="UP000269708"/>
    </source>
</evidence>
<dbReference type="AlphaFoldDB" id="A0A3N4V0H0"/>
<keyword evidence="3" id="KW-1185">Reference proteome</keyword>